<dbReference type="Gene3D" id="3.30.40.10">
    <property type="entry name" value="Zinc/RING finger domain, C3HC4 (zinc finger)"/>
    <property type="match status" value="1"/>
</dbReference>
<dbReference type="InterPro" id="IPR013083">
    <property type="entry name" value="Znf_RING/FYVE/PHD"/>
</dbReference>
<dbReference type="InterPro" id="IPR001965">
    <property type="entry name" value="Znf_PHD"/>
</dbReference>
<dbReference type="FunFam" id="3.30.40.10:FF:000225">
    <property type="entry name" value="Death-inducer obliterator 1"/>
    <property type="match status" value="1"/>
</dbReference>
<dbReference type="GO" id="GO:0045893">
    <property type="term" value="P:positive regulation of DNA-templated transcription"/>
    <property type="evidence" value="ECO:0007669"/>
    <property type="project" value="TreeGrafter"/>
</dbReference>
<dbReference type="CDD" id="cd15639">
    <property type="entry name" value="PHD_DIDO1_like"/>
    <property type="match status" value="1"/>
</dbReference>
<dbReference type="SMART" id="SM00249">
    <property type="entry name" value="PHD"/>
    <property type="match status" value="1"/>
</dbReference>
<evidence type="ECO:0000259" key="8">
    <source>
        <dbReference type="PROSITE" id="PS50016"/>
    </source>
</evidence>
<keyword evidence="3 6" id="KW-0863">Zinc-finger</keyword>
<feature type="compositionally biased region" description="Acidic residues" evidence="7">
    <location>
        <begin position="143"/>
        <end position="154"/>
    </location>
</feature>
<name>A0A8D2APD9_SCIVU</name>
<dbReference type="GO" id="GO:0048188">
    <property type="term" value="C:Set1C/COMPASS complex"/>
    <property type="evidence" value="ECO:0007669"/>
    <property type="project" value="InterPro"/>
</dbReference>
<accession>A0A8D2APD9</accession>
<evidence type="ECO:0000256" key="1">
    <source>
        <dbReference type="ARBA" id="ARBA00004123"/>
    </source>
</evidence>
<dbReference type="GO" id="GO:0097190">
    <property type="term" value="P:apoptotic signaling pathway"/>
    <property type="evidence" value="ECO:0007669"/>
    <property type="project" value="InterPro"/>
</dbReference>
<dbReference type="PROSITE" id="PS50016">
    <property type="entry name" value="ZF_PHD_2"/>
    <property type="match status" value="1"/>
</dbReference>
<dbReference type="InterPro" id="IPR019786">
    <property type="entry name" value="Zinc_finger_PHD-type_CS"/>
</dbReference>
<evidence type="ECO:0000313" key="10">
    <source>
        <dbReference type="Proteomes" id="UP000694564"/>
    </source>
</evidence>
<proteinExistence type="predicted"/>
<evidence type="ECO:0000256" key="7">
    <source>
        <dbReference type="SAM" id="MobiDB-lite"/>
    </source>
</evidence>
<feature type="compositionally biased region" description="Low complexity" evidence="7">
    <location>
        <begin position="109"/>
        <end position="122"/>
    </location>
</feature>
<keyword evidence="5" id="KW-0539">Nucleus</keyword>
<reference evidence="9" key="2">
    <citation type="submission" date="2025-09" db="UniProtKB">
        <authorList>
            <consortium name="Ensembl"/>
        </authorList>
    </citation>
    <scope>IDENTIFICATION</scope>
</reference>
<evidence type="ECO:0000256" key="4">
    <source>
        <dbReference type="ARBA" id="ARBA00022833"/>
    </source>
</evidence>
<keyword evidence="4" id="KW-0862">Zinc</keyword>
<dbReference type="GeneTree" id="ENSGT00940000155532"/>
<evidence type="ECO:0000313" key="9">
    <source>
        <dbReference type="Ensembl" id="ENSSVLP00005004759.1"/>
    </source>
</evidence>
<dbReference type="InterPro" id="IPR037869">
    <property type="entry name" value="Spp1/CFP1"/>
</dbReference>
<dbReference type="SUPFAM" id="SSF57903">
    <property type="entry name" value="FYVE/PHD zinc finger"/>
    <property type="match status" value="1"/>
</dbReference>
<dbReference type="Proteomes" id="UP000694564">
    <property type="component" value="Chromosome 2"/>
</dbReference>
<dbReference type="InterPro" id="IPR033082">
    <property type="entry name" value="DIDO1_PHD"/>
</dbReference>
<dbReference type="PROSITE" id="PS01359">
    <property type="entry name" value="ZF_PHD_1"/>
    <property type="match status" value="1"/>
</dbReference>
<dbReference type="PANTHER" id="PTHR46174">
    <property type="entry name" value="CXXC-TYPE ZINC FINGER PROTEIN 1"/>
    <property type="match status" value="1"/>
</dbReference>
<keyword evidence="2" id="KW-0479">Metal-binding</keyword>
<sequence length="547" mass="59667">MDDKGDPGNEDAPKAIKPTSKEFRKTWGFRRTTIAKREGAGDAEVDPAEQQPQQNSLSLRRSGRQPKRTERVEEFLTTVRRRGRRNVPVSLEDSSEPASCPVTDVETASEGSVESSSEVKGGPAPGSTGAKTRPASSEKAKEGDEEDDTSDSDSDGLTLKELQNRLRRKREQEPVERPLRGIQNRLRKKRREEDPTQTVDVQAGSAGEDTPPCKQEPDAGQAAASQGAKDERESQSEGTAAQRTTEEDPGDVGRPKPECEGYDPNALYCLCRQPHNNRFMICCDRCEEWFHGDCVGISEARGRLLERNGEDYICPNCTILQVQDETNSDTTEEQEARCRPGVVDGTDCTSIGTVEQKSSEDQGIKGRIEKAANPSGKKKLKIFQPVVEAPGASRCIGPGCSSVAQPDSVYCSNDCILKHAAATMRFLSSGKEQKPRPKEKVKIKPEKLNLPKCSVQAGIKLSSVHKRPAPEKRENLAKKMMVAPSRSEALGKEAPCESSTPSWASDHNYNAVKPEKTVALSPPLLCKCTYHPWAGLPASGLGVAAVF</sequence>
<dbReference type="AlphaFoldDB" id="A0A8D2APD9"/>
<dbReference type="GO" id="GO:0008270">
    <property type="term" value="F:zinc ion binding"/>
    <property type="evidence" value="ECO:0007669"/>
    <property type="project" value="UniProtKB-KW"/>
</dbReference>
<feature type="compositionally biased region" description="Polar residues" evidence="7">
    <location>
        <begin position="50"/>
        <end position="59"/>
    </location>
</feature>
<dbReference type="Ensembl" id="ENSSVLT00005005245.1">
    <property type="protein sequence ID" value="ENSSVLP00005004759.1"/>
    <property type="gene ID" value="ENSSVLG00005003753.1"/>
</dbReference>
<dbReference type="Pfam" id="PF00628">
    <property type="entry name" value="PHD"/>
    <property type="match status" value="1"/>
</dbReference>
<protein>
    <recommendedName>
        <fullName evidence="8">PHD-type domain-containing protein</fullName>
    </recommendedName>
</protein>
<feature type="compositionally biased region" description="Basic and acidic residues" evidence="7">
    <location>
        <begin position="170"/>
        <end position="179"/>
    </location>
</feature>
<evidence type="ECO:0000256" key="2">
    <source>
        <dbReference type="ARBA" id="ARBA00022723"/>
    </source>
</evidence>
<keyword evidence="10" id="KW-1185">Reference proteome</keyword>
<organism evidence="9 10">
    <name type="scientific">Sciurus vulgaris</name>
    <name type="common">Eurasian red squirrel</name>
    <dbReference type="NCBI Taxonomy" id="55149"/>
    <lineage>
        <taxon>Eukaryota</taxon>
        <taxon>Metazoa</taxon>
        <taxon>Chordata</taxon>
        <taxon>Craniata</taxon>
        <taxon>Vertebrata</taxon>
        <taxon>Euteleostomi</taxon>
        <taxon>Mammalia</taxon>
        <taxon>Eutheria</taxon>
        <taxon>Euarchontoglires</taxon>
        <taxon>Glires</taxon>
        <taxon>Rodentia</taxon>
        <taxon>Sciuromorpha</taxon>
        <taxon>Sciuridae</taxon>
        <taxon>Sciurinae</taxon>
        <taxon>Sciurini</taxon>
        <taxon>Sciurus</taxon>
    </lineage>
</organism>
<feature type="region of interest" description="Disordered" evidence="7">
    <location>
        <begin position="1"/>
        <end position="258"/>
    </location>
</feature>
<feature type="domain" description="PHD-type" evidence="8">
    <location>
        <begin position="266"/>
        <end position="320"/>
    </location>
</feature>
<reference evidence="9" key="1">
    <citation type="submission" date="2025-08" db="UniProtKB">
        <authorList>
            <consortium name="Ensembl"/>
        </authorList>
    </citation>
    <scope>IDENTIFICATION</scope>
</reference>
<evidence type="ECO:0000256" key="3">
    <source>
        <dbReference type="ARBA" id="ARBA00022771"/>
    </source>
</evidence>
<dbReference type="InterPro" id="IPR019787">
    <property type="entry name" value="Znf_PHD-finger"/>
</dbReference>
<feature type="compositionally biased region" description="Basic and acidic residues" evidence="7">
    <location>
        <begin position="1"/>
        <end position="25"/>
    </location>
</feature>
<evidence type="ECO:0000256" key="5">
    <source>
        <dbReference type="ARBA" id="ARBA00023242"/>
    </source>
</evidence>
<dbReference type="InterPro" id="IPR011011">
    <property type="entry name" value="Znf_FYVE_PHD"/>
</dbReference>
<dbReference type="PANTHER" id="PTHR46174:SF1">
    <property type="entry name" value="CXXC-TYPE ZINC FINGER PROTEIN 1"/>
    <property type="match status" value="1"/>
</dbReference>
<comment type="subcellular location">
    <subcellularLocation>
        <location evidence="1">Nucleus</location>
    </subcellularLocation>
</comment>
<evidence type="ECO:0000256" key="6">
    <source>
        <dbReference type="PROSITE-ProRule" id="PRU00146"/>
    </source>
</evidence>